<evidence type="ECO:0000256" key="3">
    <source>
        <dbReference type="ARBA" id="ARBA00023186"/>
    </source>
</evidence>
<dbReference type="HOGENOM" id="CLU_017452_0_1_0"/>
<dbReference type="PANTHER" id="PTHR13748">
    <property type="entry name" value="COBW-RELATED"/>
    <property type="match status" value="1"/>
</dbReference>
<dbReference type="Gene3D" id="3.30.1220.10">
    <property type="entry name" value="CobW-like, C-terminal domain"/>
    <property type="match status" value="1"/>
</dbReference>
<evidence type="ECO:0000259" key="7">
    <source>
        <dbReference type="SMART" id="SM00833"/>
    </source>
</evidence>
<dbReference type="SMART" id="SM00833">
    <property type="entry name" value="CobW_C"/>
    <property type="match status" value="1"/>
</dbReference>
<sequence>MSIDTPLKPVPVTILTGFLGAGKTTLLNRILHADHGLKVAVLVNDFGSINIDTQLVVGVEGETISLANGCICCTIRGDLLKTALLLLDRAEPPEYLIIEASGVSDPWAVAETFDLPELRSFFRLDSVITVVDAEYVRQQQYYEDLIIHQISAADVVVLSKVDLVTEEQRADVEQWVRQIVPRVRILPAIHGDVPMSLILGVGRYNLEVQPRIVVPRHDHEHDHHHDHEHGPHCDHDHGDGDQQHDHHHDHSAEFSTWSYVHDHPFSLKKLRTALQDLPATIFRGKGVLYLAETPQRRAILQIVGVRITVTVGEPWGDATPVTQMVFIGAPGGLDGASLTAAFDACLTNAPGQEQIAGQQSWFRRVFGGG</sequence>
<evidence type="ECO:0000256" key="4">
    <source>
        <dbReference type="ARBA" id="ARBA00034320"/>
    </source>
</evidence>
<keyword evidence="1" id="KW-0547">Nucleotide-binding</keyword>
<reference evidence="8 9" key="1">
    <citation type="submission" date="2007-08" db="EMBL/GenBank/DDBJ databases">
        <title>Complete sequence of Roseiflexus castenholzii DSM 13941.</title>
        <authorList>
            <consortium name="US DOE Joint Genome Institute"/>
            <person name="Copeland A."/>
            <person name="Lucas S."/>
            <person name="Lapidus A."/>
            <person name="Barry K."/>
            <person name="Glavina del Rio T."/>
            <person name="Dalin E."/>
            <person name="Tice H."/>
            <person name="Pitluck S."/>
            <person name="Thompson L.S."/>
            <person name="Brettin T."/>
            <person name="Bruce D."/>
            <person name="Detter J.C."/>
            <person name="Han C."/>
            <person name="Tapia R."/>
            <person name="Schmutz J."/>
            <person name="Larimer F."/>
            <person name="Land M."/>
            <person name="Hauser L."/>
            <person name="Kyrpides N."/>
            <person name="Mikhailova N."/>
            <person name="Bryant D.A."/>
            <person name="Hanada S."/>
            <person name="Tsukatani Y."/>
            <person name="Richardson P."/>
        </authorList>
    </citation>
    <scope>NUCLEOTIDE SEQUENCE [LARGE SCALE GENOMIC DNA]</scope>
    <source>
        <strain evidence="9">DSM 13941 / HLO8</strain>
    </source>
</reference>
<dbReference type="AlphaFoldDB" id="A7NF08"/>
<comment type="similarity">
    <text evidence="4">Belongs to the SIMIBI class G3E GTPase family. ZNG1 subfamily.</text>
</comment>
<dbReference type="KEGG" id="rca:Rcas_2949"/>
<evidence type="ECO:0000256" key="5">
    <source>
        <dbReference type="ARBA" id="ARBA00049117"/>
    </source>
</evidence>
<dbReference type="InterPro" id="IPR036627">
    <property type="entry name" value="CobW-likC_sf"/>
</dbReference>
<dbReference type="RefSeq" id="WP_012121434.1">
    <property type="nucleotide sequence ID" value="NC_009767.1"/>
</dbReference>
<dbReference type="GO" id="GO:0016787">
    <property type="term" value="F:hydrolase activity"/>
    <property type="evidence" value="ECO:0007669"/>
    <property type="project" value="UniProtKB-KW"/>
</dbReference>
<dbReference type="Pfam" id="PF02492">
    <property type="entry name" value="cobW"/>
    <property type="match status" value="1"/>
</dbReference>
<evidence type="ECO:0000313" key="8">
    <source>
        <dbReference type="EMBL" id="ABU59010.1"/>
    </source>
</evidence>
<keyword evidence="9" id="KW-1185">Reference proteome</keyword>
<dbReference type="InterPro" id="IPR051316">
    <property type="entry name" value="Zinc-reg_GTPase_activator"/>
</dbReference>
<dbReference type="Gene3D" id="3.40.50.300">
    <property type="entry name" value="P-loop containing nucleotide triphosphate hydrolases"/>
    <property type="match status" value="1"/>
</dbReference>
<organism evidence="8 9">
    <name type="scientific">Roseiflexus castenholzii (strain DSM 13941 / HLO8)</name>
    <dbReference type="NCBI Taxonomy" id="383372"/>
    <lineage>
        <taxon>Bacteria</taxon>
        <taxon>Bacillati</taxon>
        <taxon>Chloroflexota</taxon>
        <taxon>Chloroflexia</taxon>
        <taxon>Chloroflexales</taxon>
        <taxon>Roseiflexineae</taxon>
        <taxon>Roseiflexaceae</taxon>
        <taxon>Roseiflexus</taxon>
    </lineage>
</organism>
<dbReference type="Pfam" id="PF07683">
    <property type="entry name" value="CobW_C"/>
    <property type="match status" value="1"/>
</dbReference>
<keyword evidence="2" id="KW-0378">Hydrolase</keyword>
<dbReference type="InterPro" id="IPR003495">
    <property type="entry name" value="CobW/HypB/UreG_nucleotide-bd"/>
</dbReference>
<dbReference type="EMBL" id="CP000804">
    <property type="protein sequence ID" value="ABU59010.1"/>
    <property type="molecule type" value="Genomic_DNA"/>
</dbReference>
<feature type="domain" description="CobW C-terminal" evidence="7">
    <location>
        <begin position="254"/>
        <end position="346"/>
    </location>
</feature>
<dbReference type="CDD" id="cd03112">
    <property type="entry name" value="CobW-like"/>
    <property type="match status" value="1"/>
</dbReference>
<evidence type="ECO:0000256" key="1">
    <source>
        <dbReference type="ARBA" id="ARBA00022741"/>
    </source>
</evidence>
<dbReference type="SUPFAM" id="SSF52540">
    <property type="entry name" value="P-loop containing nucleoside triphosphate hydrolases"/>
    <property type="match status" value="1"/>
</dbReference>
<dbReference type="GO" id="GO:0000166">
    <property type="term" value="F:nucleotide binding"/>
    <property type="evidence" value="ECO:0007669"/>
    <property type="project" value="UniProtKB-KW"/>
</dbReference>
<dbReference type="OrthoDB" id="9808822at2"/>
<dbReference type="STRING" id="383372.Rcas_2949"/>
<evidence type="ECO:0000256" key="6">
    <source>
        <dbReference type="SAM" id="MobiDB-lite"/>
    </source>
</evidence>
<protein>
    <submittedName>
        <fullName evidence="8">Cobalamin synthesis protein P47K</fullName>
    </submittedName>
</protein>
<evidence type="ECO:0000256" key="2">
    <source>
        <dbReference type="ARBA" id="ARBA00022801"/>
    </source>
</evidence>
<accession>A7NF08</accession>
<proteinExistence type="inferred from homology"/>
<name>A7NF08_ROSCS</name>
<dbReference type="InterPro" id="IPR011629">
    <property type="entry name" value="CobW-like_C"/>
</dbReference>
<evidence type="ECO:0000313" key="9">
    <source>
        <dbReference type="Proteomes" id="UP000000263"/>
    </source>
</evidence>
<dbReference type="SUPFAM" id="SSF90002">
    <property type="entry name" value="Hypothetical protein YjiA, C-terminal domain"/>
    <property type="match status" value="1"/>
</dbReference>
<dbReference type="eggNOG" id="COG0523">
    <property type="taxonomic scope" value="Bacteria"/>
</dbReference>
<dbReference type="Proteomes" id="UP000000263">
    <property type="component" value="Chromosome"/>
</dbReference>
<dbReference type="InterPro" id="IPR027417">
    <property type="entry name" value="P-loop_NTPase"/>
</dbReference>
<comment type="catalytic activity">
    <reaction evidence="5">
        <text>GTP + H2O = GDP + phosphate + H(+)</text>
        <dbReference type="Rhea" id="RHEA:19669"/>
        <dbReference type="ChEBI" id="CHEBI:15377"/>
        <dbReference type="ChEBI" id="CHEBI:15378"/>
        <dbReference type="ChEBI" id="CHEBI:37565"/>
        <dbReference type="ChEBI" id="CHEBI:43474"/>
        <dbReference type="ChEBI" id="CHEBI:58189"/>
    </reaction>
    <physiologicalReaction direction="left-to-right" evidence="5">
        <dbReference type="Rhea" id="RHEA:19670"/>
    </physiologicalReaction>
</comment>
<dbReference type="PANTHER" id="PTHR13748:SF59">
    <property type="entry name" value="COBW C-TERMINAL DOMAIN-CONTAINING PROTEIN"/>
    <property type="match status" value="1"/>
</dbReference>
<feature type="region of interest" description="Disordered" evidence="6">
    <location>
        <begin position="218"/>
        <end position="250"/>
    </location>
</feature>
<gene>
    <name evidence="8" type="ordered locus">Rcas_2949</name>
</gene>
<keyword evidence="3" id="KW-0143">Chaperone</keyword>